<evidence type="ECO:0000313" key="1">
    <source>
        <dbReference type="EMBL" id="KAK2586851.1"/>
    </source>
</evidence>
<comment type="caution">
    <text evidence="1">The sequence shown here is derived from an EMBL/GenBank/DDBJ whole genome shotgun (WGS) entry which is preliminary data.</text>
</comment>
<sequence length="90" mass="10633">MQRDSAFWIGRMRTERKRTICLTVNFAERNRNGSPVKIFTDTSRHNGLLRSVKTNRRRISRCIGAATLCKHSSEATRTTRREEYTKERFL</sequence>
<evidence type="ECO:0000313" key="2">
    <source>
        <dbReference type="Proteomes" id="UP001258017"/>
    </source>
</evidence>
<keyword evidence="2" id="KW-1185">Reference proteome</keyword>
<reference evidence="1" key="1">
    <citation type="submission" date="2021-08" db="EMBL/GenBank/DDBJ databases">
        <authorList>
            <person name="Misof B."/>
            <person name="Oliver O."/>
            <person name="Podsiadlowski L."/>
            <person name="Donath A."/>
            <person name="Peters R."/>
            <person name="Mayer C."/>
            <person name="Rust J."/>
            <person name="Gunkel S."/>
            <person name="Lesny P."/>
            <person name="Martin S."/>
            <person name="Oeyen J.P."/>
            <person name="Petersen M."/>
            <person name="Panagiotis P."/>
            <person name="Wilbrandt J."/>
            <person name="Tanja T."/>
        </authorList>
    </citation>
    <scope>NUCLEOTIDE SEQUENCE</scope>
    <source>
        <strain evidence="1">GBR_01_08_01A</strain>
        <tissue evidence="1">Thorax + abdomen</tissue>
    </source>
</reference>
<gene>
    <name evidence="1" type="ORF">KPH14_009789</name>
</gene>
<reference evidence="1" key="2">
    <citation type="journal article" date="2023" name="Commun. Biol.">
        <title>Intrasexual cuticular hydrocarbon dimorphism in a wasp sheds light on hydrocarbon biosynthesis genes in Hymenoptera.</title>
        <authorList>
            <person name="Moris V.C."/>
            <person name="Podsiadlowski L."/>
            <person name="Martin S."/>
            <person name="Oeyen J.P."/>
            <person name="Donath A."/>
            <person name="Petersen M."/>
            <person name="Wilbrandt J."/>
            <person name="Misof B."/>
            <person name="Liedtke D."/>
            <person name="Thamm M."/>
            <person name="Scheiner R."/>
            <person name="Schmitt T."/>
            <person name="Niehuis O."/>
        </authorList>
    </citation>
    <scope>NUCLEOTIDE SEQUENCE</scope>
    <source>
        <strain evidence="1">GBR_01_08_01A</strain>
    </source>
</reference>
<name>A0AAD9RX42_9HYME</name>
<dbReference type="EMBL" id="JAIFRP010000010">
    <property type="protein sequence ID" value="KAK2586851.1"/>
    <property type="molecule type" value="Genomic_DNA"/>
</dbReference>
<protein>
    <submittedName>
        <fullName evidence="1">Uncharacterized protein</fullName>
    </submittedName>
</protein>
<dbReference type="AlphaFoldDB" id="A0AAD9RX42"/>
<dbReference type="Proteomes" id="UP001258017">
    <property type="component" value="Unassembled WGS sequence"/>
</dbReference>
<proteinExistence type="predicted"/>
<organism evidence="1 2">
    <name type="scientific">Odynerus spinipes</name>
    <dbReference type="NCBI Taxonomy" id="1348599"/>
    <lineage>
        <taxon>Eukaryota</taxon>
        <taxon>Metazoa</taxon>
        <taxon>Ecdysozoa</taxon>
        <taxon>Arthropoda</taxon>
        <taxon>Hexapoda</taxon>
        <taxon>Insecta</taxon>
        <taxon>Pterygota</taxon>
        <taxon>Neoptera</taxon>
        <taxon>Endopterygota</taxon>
        <taxon>Hymenoptera</taxon>
        <taxon>Apocrita</taxon>
        <taxon>Aculeata</taxon>
        <taxon>Vespoidea</taxon>
        <taxon>Vespidae</taxon>
        <taxon>Eumeninae</taxon>
        <taxon>Odynerus</taxon>
    </lineage>
</organism>
<accession>A0AAD9RX42</accession>